<protein>
    <recommendedName>
        <fullName evidence="3">Acetyltransferase (GNAT) domain-containing protein</fullName>
    </recommendedName>
</protein>
<name>A0A1K2EB66_STRAR</name>
<organism evidence="1 2">
    <name type="scientific">Streptomyces atratus</name>
    <dbReference type="NCBI Taxonomy" id="1893"/>
    <lineage>
        <taxon>Bacteria</taxon>
        <taxon>Bacillati</taxon>
        <taxon>Actinomycetota</taxon>
        <taxon>Actinomycetes</taxon>
        <taxon>Kitasatosporales</taxon>
        <taxon>Streptomycetaceae</taxon>
        <taxon>Streptomyces</taxon>
    </lineage>
</organism>
<sequence>MLRYGFEDLGLTRIPAMAAAANEAFRATMVSVGLQHVRDFTADPSHFPPGTDLRGVEYDVTREQWKAENQTSHSS</sequence>
<dbReference type="STRING" id="1893.SAMN02787144_101834"/>
<evidence type="ECO:0008006" key="3">
    <source>
        <dbReference type="Google" id="ProtNLM"/>
    </source>
</evidence>
<proteinExistence type="predicted"/>
<reference evidence="1 2" key="1">
    <citation type="submission" date="2016-11" db="EMBL/GenBank/DDBJ databases">
        <authorList>
            <person name="Jaros S."/>
            <person name="Januszkiewicz K."/>
            <person name="Wedrychowicz H."/>
        </authorList>
    </citation>
    <scope>NUCLEOTIDE SEQUENCE [LARGE SCALE GENOMIC DNA]</scope>
    <source>
        <strain evidence="1 2">OK807</strain>
    </source>
</reference>
<dbReference type="AlphaFoldDB" id="A0A1K2EB66"/>
<dbReference type="Proteomes" id="UP000181909">
    <property type="component" value="Unassembled WGS sequence"/>
</dbReference>
<gene>
    <name evidence="1" type="ORF">SAMN02787144_101834</name>
</gene>
<evidence type="ECO:0000313" key="1">
    <source>
        <dbReference type="EMBL" id="SFY32603.1"/>
    </source>
</evidence>
<dbReference type="Gene3D" id="3.40.630.30">
    <property type="match status" value="1"/>
</dbReference>
<accession>A0A1K2EB66</accession>
<dbReference type="EMBL" id="FPJO01000018">
    <property type="protein sequence ID" value="SFY32603.1"/>
    <property type="molecule type" value="Genomic_DNA"/>
</dbReference>
<evidence type="ECO:0000313" key="2">
    <source>
        <dbReference type="Proteomes" id="UP000181909"/>
    </source>
</evidence>